<dbReference type="HOGENOM" id="CLU_3029028_0_0_10"/>
<evidence type="ECO:0000313" key="1">
    <source>
        <dbReference type="EMBL" id="ADY51580.1"/>
    </source>
</evidence>
<dbReference type="STRING" id="762903.Pedsa_1009"/>
<dbReference type="Proteomes" id="UP000000310">
    <property type="component" value="Chromosome"/>
</dbReference>
<dbReference type="AlphaFoldDB" id="F0SAY5"/>
<keyword evidence="2" id="KW-1185">Reference proteome</keyword>
<organism evidence="1 2">
    <name type="scientific">Pseudopedobacter saltans (strain ATCC 51119 / DSM 12145 / JCM 21818 / CCUG 39354 / LMG 10337 / NBRC 100064 / NCIMB 13643)</name>
    <name type="common">Pedobacter saltans</name>
    <dbReference type="NCBI Taxonomy" id="762903"/>
    <lineage>
        <taxon>Bacteria</taxon>
        <taxon>Pseudomonadati</taxon>
        <taxon>Bacteroidota</taxon>
        <taxon>Sphingobacteriia</taxon>
        <taxon>Sphingobacteriales</taxon>
        <taxon>Sphingobacteriaceae</taxon>
        <taxon>Pseudopedobacter</taxon>
    </lineage>
</organism>
<name>F0SAY5_PSESL</name>
<evidence type="ECO:0000313" key="2">
    <source>
        <dbReference type="Proteomes" id="UP000000310"/>
    </source>
</evidence>
<dbReference type="KEGG" id="psn:Pedsa_1009"/>
<reference evidence="1 2" key="1">
    <citation type="journal article" date="2011" name="Stand. Genomic Sci.">
        <title>Complete genome sequence of the gliding, heparinolytic Pedobacter saltans type strain (113).</title>
        <authorList>
            <person name="Liolios K."/>
            <person name="Sikorski J."/>
            <person name="Lu M."/>
            <person name="Nolan M."/>
            <person name="Lapidus A."/>
            <person name="Lucas S."/>
            <person name="Hammon N."/>
            <person name="Deshpande S."/>
            <person name="Cheng J.F."/>
            <person name="Tapia R."/>
            <person name="Han C."/>
            <person name="Goodwin L."/>
            <person name="Pitluck S."/>
            <person name="Huntemann M."/>
            <person name="Ivanova N."/>
            <person name="Pagani I."/>
            <person name="Mavromatis K."/>
            <person name="Ovchinikova G."/>
            <person name="Pati A."/>
            <person name="Chen A."/>
            <person name="Palaniappan K."/>
            <person name="Land M."/>
            <person name="Hauser L."/>
            <person name="Brambilla E.M."/>
            <person name="Kotsyurbenko O."/>
            <person name="Rohde M."/>
            <person name="Tindall B.J."/>
            <person name="Abt B."/>
            <person name="Goker M."/>
            <person name="Detter J.C."/>
            <person name="Woyke T."/>
            <person name="Bristow J."/>
            <person name="Eisen J.A."/>
            <person name="Markowitz V."/>
            <person name="Hugenholtz P."/>
            <person name="Klenk H.P."/>
            <person name="Kyrpides N.C."/>
        </authorList>
    </citation>
    <scope>NUCLEOTIDE SEQUENCE [LARGE SCALE GENOMIC DNA]</scope>
    <source>
        <strain evidence="2">ATCC 51119 / DSM 12145 / JCM 21818 / LMG 10337 / NBRC 100064 / NCIMB 13643</strain>
    </source>
</reference>
<proteinExistence type="predicted"/>
<sequence length="55" mass="6688">MCPNTINFYMFFVKNNWPRSHRISCEIYTKLNEKLTIRNNLIKNIIKLFDGFAIY</sequence>
<dbReference type="EMBL" id="CP002545">
    <property type="protein sequence ID" value="ADY51580.1"/>
    <property type="molecule type" value="Genomic_DNA"/>
</dbReference>
<reference evidence="2" key="2">
    <citation type="submission" date="2011-02" db="EMBL/GenBank/DDBJ databases">
        <title>The complete genome of Pedobacter saltans DSM 12145.</title>
        <authorList>
            <consortium name="US DOE Joint Genome Institute (JGI-PGF)"/>
            <person name="Lucas S."/>
            <person name="Copeland A."/>
            <person name="Lapidus A."/>
            <person name="Bruce D."/>
            <person name="Goodwin L."/>
            <person name="Pitluck S."/>
            <person name="Kyrpides N."/>
            <person name="Mavromatis K."/>
            <person name="Pagani I."/>
            <person name="Ivanova N."/>
            <person name="Ovchinnikova G."/>
            <person name="Lu M."/>
            <person name="Detter J.C."/>
            <person name="Han C."/>
            <person name="Land M."/>
            <person name="Hauser L."/>
            <person name="Markowitz V."/>
            <person name="Cheng J.-F."/>
            <person name="Hugenholtz P."/>
            <person name="Woyke T."/>
            <person name="Wu D."/>
            <person name="Tindall B."/>
            <person name="Pomrenke H.G."/>
            <person name="Brambilla E."/>
            <person name="Klenk H.-P."/>
            <person name="Eisen J.A."/>
        </authorList>
    </citation>
    <scope>NUCLEOTIDE SEQUENCE [LARGE SCALE GENOMIC DNA]</scope>
    <source>
        <strain evidence="2">ATCC 51119 / DSM 12145 / JCM 21818 / LMG 10337 / NBRC 100064 / NCIMB 13643</strain>
    </source>
</reference>
<accession>F0SAY5</accession>
<protein>
    <submittedName>
        <fullName evidence="1">Uncharacterized protein</fullName>
    </submittedName>
</protein>
<gene>
    <name evidence="1" type="ordered locus">Pedsa_1009</name>
</gene>